<keyword evidence="2" id="KW-1185">Reference proteome</keyword>
<proteinExistence type="predicted"/>
<dbReference type="AlphaFoldDB" id="F4XKH1"/>
<reference evidence="2" key="1">
    <citation type="journal article" date="2011" name="Proc. Natl. Acad. Sci. U.S.A.">
        <title>Genomic insights into the physiology and ecology of the marine filamentous cyanobacterium Lyngbya majuscula.</title>
        <authorList>
            <person name="Jones A.C."/>
            <person name="Monroe E.A."/>
            <person name="Podell S."/>
            <person name="Hess W.R."/>
            <person name="Klages S."/>
            <person name="Esquenazi E."/>
            <person name="Niessen S."/>
            <person name="Hoover H."/>
            <person name="Rothmann M."/>
            <person name="Lasken R.S."/>
            <person name="Yates J.R.III."/>
            <person name="Reinhardt R."/>
            <person name="Kube M."/>
            <person name="Burkart M.D."/>
            <person name="Allen E.E."/>
            <person name="Dorrestein P.C."/>
            <person name="Gerwick W.H."/>
            <person name="Gerwick L."/>
        </authorList>
    </citation>
    <scope>NUCLEOTIDE SEQUENCE [LARGE SCALE GENOMIC DNA]</scope>
    <source>
        <strain evidence="2">3L</strain>
    </source>
</reference>
<name>F4XKH1_9CYAN</name>
<accession>F4XKH1</accession>
<dbReference type="EMBL" id="GL890825">
    <property type="protein sequence ID" value="EGJ34826.1"/>
    <property type="molecule type" value="Genomic_DNA"/>
</dbReference>
<protein>
    <submittedName>
        <fullName evidence="1">Uncharacterized protein</fullName>
    </submittedName>
</protein>
<sequence length="29" mass="3159">MGVVLNPGRLTLMAQPVREEEYKGGKGID</sequence>
<gene>
    <name evidence="1" type="ORF">LYNGBM3L_11630</name>
</gene>
<evidence type="ECO:0000313" key="2">
    <source>
        <dbReference type="Proteomes" id="UP000003959"/>
    </source>
</evidence>
<organism evidence="1 2">
    <name type="scientific">Moorena producens 3L</name>
    <dbReference type="NCBI Taxonomy" id="489825"/>
    <lineage>
        <taxon>Bacteria</taxon>
        <taxon>Bacillati</taxon>
        <taxon>Cyanobacteriota</taxon>
        <taxon>Cyanophyceae</taxon>
        <taxon>Coleofasciculales</taxon>
        <taxon>Coleofasciculaceae</taxon>
        <taxon>Moorena</taxon>
    </lineage>
</organism>
<evidence type="ECO:0000313" key="1">
    <source>
        <dbReference type="EMBL" id="EGJ34826.1"/>
    </source>
</evidence>
<dbReference type="Proteomes" id="UP000003959">
    <property type="component" value="Unassembled WGS sequence"/>
</dbReference>
<dbReference type="HOGENOM" id="CLU_3409676_0_0_3"/>